<reference evidence="3 4" key="1">
    <citation type="submission" date="2020-10" db="EMBL/GenBank/DDBJ databases">
        <title>Sequencing the genomes of 1000 actinobacteria strains.</title>
        <authorList>
            <person name="Klenk H.-P."/>
        </authorList>
    </citation>
    <scope>NUCLEOTIDE SEQUENCE [LARGE SCALE GENOMIC DNA]</scope>
    <source>
        <strain evidence="3 4">DSM 43748</strain>
    </source>
</reference>
<feature type="chain" id="PRO_5047406450" description="Secreted protein" evidence="2">
    <location>
        <begin position="28"/>
        <end position="164"/>
    </location>
</feature>
<dbReference type="RefSeq" id="WP_192778876.1">
    <property type="nucleotide sequence ID" value="NZ_BAAASY010000031.1"/>
</dbReference>
<feature type="region of interest" description="Disordered" evidence="1">
    <location>
        <begin position="114"/>
        <end position="152"/>
    </location>
</feature>
<evidence type="ECO:0000256" key="1">
    <source>
        <dbReference type="SAM" id="MobiDB-lite"/>
    </source>
</evidence>
<sequence>MFKRRIVTLGAVAALLLAGGLAGSANASDEPPAKGTCVTSDGKTFEFTEAVPALKIEGGAVAVRVDESQPDAGKTGAARAGAAEIEVAKIEGTKTDVVKGDGSEHVQRWSKVTETVPATPAQPASPNAEGGGADAPTAVTVAPTTDGPAPEDLSKAITITCTAK</sequence>
<keyword evidence="4" id="KW-1185">Reference proteome</keyword>
<organism evidence="3 4">
    <name type="scientific">Nonomuraea africana</name>
    <dbReference type="NCBI Taxonomy" id="46171"/>
    <lineage>
        <taxon>Bacteria</taxon>
        <taxon>Bacillati</taxon>
        <taxon>Actinomycetota</taxon>
        <taxon>Actinomycetes</taxon>
        <taxon>Streptosporangiales</taxon>
        <taxon>Streptosporangiaceae</taxon>
        <taxon>Nonomuraea</taxon>
    </lineage>
</organism>
<accession>A0ABR9KR55</accession>
<comment type="caution">
    <text evidence="3">The sequence shown here is derived from an EMBL/GenBank/DDBJ whole genome shotgun (WGS) entry which is preliminary data.</text>
</comment>
<evidence type="ECO:0000313" key="3">
    <source>
        <dbReference type="EMBL" id="MBE1564511.1"/>
    </source>
</evidence>
<evidence type="ECO:0000313" key="4">
    <source>
        <dbReference type="Proteomes" id="UP000661607"/>
    </source>
</evidence>
<proteinExistence type="predicted"/>
<gene>
    <name evidence="3" type="ORF">H4W81_007290</name>
</gene>
<feature type="signal peptide" evidence="2">
    <location>
        <begin position="1"/>
        <end position="27"/>
    </location>
</feature>
<keyword evidence="2" id="KW-0732">Signal</keyword>
<evidence type="ECO:0008006" key="5">
    <source>
        <dbReference type="Google" id="ProtNLM"/>
    </source>
</evidence>
<evidence type="ECO:0000256" key="2">
    <source>
        <dbReference type="SAM" id="SignalP"/>
    </source>
</evidence>
<name>A0ABR9KR55_9ACTN</name>
<protein>
    <recommendedName>
        <fullName evidence="5">Secreted protein</fullName>
    </recommendedName>
</protein>
<feature type="compositionally biased region" description="Low complexity" evidence="1">
    <location>
        <begin position="134"/>
        <end position="150"/>
    </location>
</feature>
<dbReference type="EMBL" id="JADBEF010000001">
    <property type="protein sequence ID" value="MBE1564511.1"/>
    <property type="molecule type" value="Genomic_DNA"/>
</dbReference>
<dbReference type="Proteomes" id="UP000661607">
    <property type="component" value="Unassembled WGS sequence"/>
</dbReference>